<gene>
    <name evidence="1" type="ORF">FNA67_03310</name>
</gene>
<dbReference type="InterPro" id="IPR037523">
    <property type="entry name" value="VOC_core"/>
</dbReference>
<dbReference type="Proteomes" id="UP000321062">
    <property type="component" value="Chromosome"/>
</dbReference>
<reference evidence="1 2" key="1">
    <citation type="journal article" date="2015" name="Int. J. Syst. Evol. Microbiol.">
        <title>Youhaiella tibetensis gen. nov., sp. nov., isolated from subsurface sediment.</title>
        <authorList>
            <person name="Wang Y.X."/>
            <person name="Huang F.Q."/>
            <person name="Nogi Y."/>
            <person name="Pang S.J."/>
            <person name="Wang P.K."/>
            <person name="Lv J."/>
        </authorList>
    </citation>
    <scope>NUCLEOTIDE SEQUENCE [LARGE SCALE GENOMIC DNA]</scope>
    <source>
        <strain evidence="2">fig4</strain>
    </source>
</reference>
<keyword evidence="2" id="KW-1185">Reference proteome</keyword>
<sequence>MHIQFAELPVSDQDRARAFYVTHFDCQVVADAPMGAADGWRWIELKFPGSQTALHFLRARENRDPDEPVLVLIDEHLHDTVGRLRAAGVEIITEPQEAPWQPGRTVAEFRDSEGNRMVLGTPEASR</sequence>
<protein>
    <submittedName>
        <fullName evidence="1">Glyoxalase</fullName>
    </submittedName>
</protein>
<dbReference type="RefSeq" id="WP_049707701.1">
    <property type="nucleotide sequence ID" value="NZ_BMFM01000001.1"/>
</dbReference>
<dbReference type="InterPro" id="IPR029068">
    <property type="entry name" value="Glyas_Bleomycin-R_OHBP_Dase"/>
</dbReference>
<dbReference type="OrthoDB" id="9796521at2"/>
<evidence type="ECO:0000313" key="1">
    <source>
        <dbReference type="EMBL" id="QEE19255.1"/>
    </source>
</evidence>
<dbReference type="Pfam" id="PF00903">
    <property type="entry name" value="Glyoxalase"/>
    <property type="match status" value="1"/>
</dbReference>
<dbReference type="Gene3D" id="3.10.180.10">
    <property type="entry name" value="2,3-Dihydroxybiphenyl 1,2-Dioxygenase, domain 1"/>
    <property type="match status" value="1"/>
</dbReference>
<accession>A0A5B9DK20</accession>
<dbReference type="EMBL" id="CP041690">
    <property type="protein sequence ID" value="QEE19255.1"/>
    <property type="molecule type" value="Genomic_DNA"/>
</dbReference>
<dbReference type="InterPro" id="IPR004360">
    <property type="entry name" value="Glyas_Fos-R_dOase_dom"/>
</dbReference>
<dbReference type="PANTHER" id="PTHR36437">
    <property type="entry name" value="GLYOXALASE/BLEOMYCIN RESISTANCE PROTEIN/DIOXYGENASE"/>
    <property type="match status" value="1"/>
</dbReference>
<evidence type="ECO:0000313" key="2">
    <source>
        <dbReference type="Proteomes" id="UP000321062"/>
    </source>
</evidence>
<proteinExistence type="predicted"/>
<dbReference type="AlphaFoldDB" id="A0A5B9DK20"/>
<dbReference type="SUPFAM" id="SSF54593">
    <property type="entry name" value="Glyoxalase/Bleomycin resistance protein/Dihydroxybiphenyl dioxygenase"/>
    <property type="match status" value="1"/>
</dbReference>
<dbReference type="PANTHER" id="PTHR36437:SF2">
    <property type="entry name" value="GLYOXALASE_BLEOMYCIN RESISTANCE PROTEIN_DIOXYGENASE"/>
    <property type="match status" value="1"/>
</dbReference>
<organism evidence="1 2">
    <name type="scientific">Paradevosia tibetensis</name>
    <dbReference type="NCBI Taxonomy" id="1447062"/>
    <lineage>
        <taxon>Bacteria</taxon>
        <taxon>Pseudomonadati</taxon>
        <taxon>Pseudomonadota</taxon>
        <taxon>Alphaproteobacteria</taxon>
        <taxon>Hyphomicrobiales</taxon>
        <taxon>Devosiaceae</taxon>
        <taxon>Paradevosia</taxon>
    </lineage>
</organism>
<dbReference type="KEGG" id="yti:FNA67_03310"/>
<dbReference type="PROSITE" id="PS51819">
    <property type="entry name" value="VOC"/>
    <property type="match status" value="1"/>
</dbReference>
<name>A0A5B9DK20_9HYPH</name>